<sequence length="225" mass="25957">MKQRGILLLHGFTGGPFEVEPLAEYLRSQGYECRVPLLPGHDPELLGLGRVSWREWLDAAAGEAYEMSRLFDTIDVIGFSMGGLLSAYVANRLPVRRLVMLNAAAIYFSPMRLIRDLAERVRVKDWEHWGRIKRVPLPAALQFMKLAQYARKQELGRVDVPTLIAQGQRDQIVHPRSARYIYNRLQGDKELVYFPRSRHMLCFEPDAPELFQTVGRFLSETEPFR</sequence>
<evidence type="ECO:0000313" key="3">
    <source>
        <dbReference type="Proteomes" id="UP001469365"/>
    </source>
</evidence>
<proteinExistence type="predicted"/>
<dbReference type="SUPFAM" id="SSF53474">
    <property type="entry name" value="alpha/beta-Hydrolases"/>
    <property type="match status" value="1"/>
</dbReference>
<dbReference type="GO" id="GO:0016787">
    <property type="term" value="F:hydrolase activity"/>
    <property type="evidence" value="ECO:0007669"/>
    <property type="project" value="UniProtKB-KW"/>
</dbReference>
<accession>A0ABU9DE36</accession>
<dbReference type="Gene3D" id="3.40.50.1820">
    <property type="entry name" value="alpha/beta hydrolase"/>
    <property type="match status" value="1"/>
</dbReference>
<protein>
    <submittedName>
        <fullName evidence="2">Alpha/beta fold hydrolase</fullName>
    </submittedName>
</protein>
<dbReference type="RefSeq" id="WP_341414113.1">
    <property type="nucleotide sequence ID" value="NZ_JBBPCC010000002.1"/>
</dbReference>
<dbReference type="EMBL" id="JBBPCC010000002">
    <property type="protein sequence ID" value="MEK8127049.1"/>
    <property type="molecule type" value="Genomic_DNA"/>
</dbReference>
<organism evidence="2 3">
    <name type="scientific">Paenibacillus filicis</name>
    <dbReference type="NCBI Taxonomy" id="669464"/>
    <lineage>
        <taxon>Bacteria</taxon>
        <taxon>Bacillati</taxon>
        <taxon>Bacillota</taxon>
        <taxon>Bacilli</taxon>
        <taxon>Bacillales</taxon>
        <taxon>Paenibacillaceae</taxon>
        <taxon>Paenibacillus</taxon>
    </lineage>
</organism>
<keyword evidence="2" id="KW-0378">Hydrolase</keyword>
<dbReference type="PIRSF" id="PIRSF017388">
    <property type="entry name" value="Esterase_lipase"/>
    <property type="match status" value="1"/>
</dbReference>
<feature type="domain" description="Serine aminopeptidase S33" evidence="1">
    <location>
        <begin position="132"/>
        <end position="206"/>
    </location>
</feature>
<keyword evidence="3" id="KW-1185">Reference proteome</keyword>
<gene>
    <name evidence="2" type="ORF">WMW72_03900</name>
</gene>
<evidence type="ECO:0000259" key="1">
    <source>
        <dbReference type="Pfam" id="PF12146"/>
    </source>
</evidence>
<reference evidence="2 3" key="1">
    <citation type="submission" date="2024-04" db="EMBL/GenBank/DDBJ databases">
        <title>draft genome sequnece of Paenibacillus filicis.</title>
        <authorList>
            <person name="Kim D.-U."/>
        </authorList>
    </citation>
    <scope>NUCLEOTIDE SEQUENCE [LARGE SCALE GENOMIC DNA]</scope>
    <source>
        <strain evidence="2 3">KACC14197</strain>
    </source>
</reference>
<dbReference type="InterPro" id="IPR012354">
    <property type="entry name" value="Esterase_lipase"/>
</dbReference>
<name>A0ABU9DE36_9BACL</name>
<comment type="caution">
    <text evidence="2">The sequence shown here is derived from an EMBL/GenBank/DDBJ whole genome shotgun (WGS) entry which is preliminary data.</text>
</comment>
<dbReference type="Pfam" id="PF12146">
    <property type="entry name" value="Hydrolase_4"/>
    <property type="match status" value="1"/>
</dbReference>
<dbReference type="InterPro" id="IPR022742">
    <property type="entry name" value="Hydrolase_4"/>
</dbReference>
<evidence type="ECO:0000313" key="2">
    <source>
        <dbReference type="EMBL" id="MEK8127049.1"/>
    </source>
</evidence>
<dbReference type="InterPro" id="IPR029058">
    <property type="entry name" value="AB_hydrolase_fold"/>
</dbReference>
<dbReference type="Proteomes" id="UP001469365">
    <property type="component" value="Unassembled WGS sequence"/>
</dbReference>